<feature type="region of interest" description="Disordered" evidence="1">
    <location>
        <begin position="309"/>
        <end position="339"/>
    </location>
</feature>
<sequence>MVIKEEERITENAVNESISVPCPPTENDFSSYGKQENSCTEEGGQYRKKESSSSHKASDTEIKSSEKCETDKRKKYSKNSSSRSLQEKEHKWSSNKERRQESDSSSDAHSSRKHYNSNSGFESEEVYESKHSKSEKKERNRKSRVIIVNSKHESKKSYESSSDKDVKHKSKRESKSRHDKESSSKSNKSRSHSSRSDKHEKNDKEESKIEESKGKHSHKNDEPRKHEEKFKKSMDERKSNRKEKSSSSHRPEGSKISSSSSNHRSSSGIKSKDNVKVVMPVNTKEIINGIDSGSGVSFAEALLIFDPLDSKSSTSNKENTSSILSTEKPKSSSSYVKPDNTKIVEEDDVPSLLKEQPPKSLNQNICGLLSEITSNYKPVGFQVDMQPKKMLTQDEALGQVISKRNMRTKVYSGIKSHGRVETLFDLSLRVLQDNIDALAYTVGVPDSLIIPVLEKATADQLFNMERHHPHMIEQTDALWLMHCQKEFRNEKREASESWREMYVRCLDEREAKLSAITANIKQSQDKSIPIRTTKLAYIDSVVKPPRNIARKQAKNGILFDKKPAQTPASRFAASALSGGVKKMVTPNPENRAVKRSSEYLLKAVN</sequence>
<feature type="compositionally biased region" description="Basic and acidic residues" evidence="1">
    <location>
        <begin position="44"/>
        <end position="72"/>
    </location>
</feature>
<dbReference type="PANTHER" id="PTHR15141:SF76">
    <property type="entry name" value="TRANSCRIPTION ELONGATION FACTOR B POLYPEPTIDE 3"/>
    <property type="match status" value="1"/>
</dbReference>
<organism evidence="2 3">
    <name type="scientific">Rhamnusium bicolor</name>
    <dbReference type="NCBI Taxonomy" id="1586634"/>
    <lineage>
        <taxon>Eukaryota</taxon>
        <taxon>Metazoa</taxon>
        <taxon>Ecdysozoa</taxon>
        <taxon>Arthropoda</taxon>
        <taxon>Hexapoda</taxon>
        <taxon>Insecta</taxon>
        <taxon>Pterygota</taxon>
        <taxon>Neoptera</taxon>
        <taxon>Endopterygota</taxon>
        <taxon>Coleoptera</taxon>
        <taxon>Polyphaga</taxon>
        <taxon>Cucujiformia</taxon>
        <taxon>Chrysomeloidea</taxon>
        <taxon>Cerambycidae</taxon>
        <taxon>Lepturinae</taxon>
        <taxon>Rhagiini</taxon>
        <taxon>Rhamnusium</taxon>
    </lineage>
</organism>
<evidence type="ECO:0008006" key="4">
    <source>
        <dbReference type="Google" id="ProtNLM"/>
    </source>
</evidence>
<evidence type="ECO:0000313" key="2">
    <source>
        <dbReference type="EMBL" id="KAJ8951248.1"/>
    </source>
</evidence>
<feature type="compositionally biased region" description="Basic and acidic residues" evidence="1">
    <location>
        <begin position="85"/>
        <end position="102"/>
    </location>
</feature>
<keyword evidence="3" id="KW-1185">Reference proteome</keyword>
<dbReference type="Gene3D" id="6.10.250.3180">
    <property type="match status" value="1"/>
</dbReference>
<dbReference type="InterPro" id="IPR010684">
    <property type="entry name" value="RNA_pol_II_trans_fac_SIII_A"/>
</dbReference>
<dbReference type="EMBL" id="JANEYF010002126">
    <property type="protein sequence ID" value="KAJ8951248.1"/>
    <property type="molecule type" value="Genomic_DNA"/>
</dbReference>
<dbReference type="Pfam" id="PF06881">
    <property type="entry name" value="Elongin_A"/>
    <property type="match status" value="1"/>
</dbReference>
<evidence type="ECO:0000256" key="1">
    <source>
        <dbReference type="SAM" id="MobiDB-lite"/>
    </source>
</evidence>
<feature type="compositionally biased region" description="Polar residues" evidence="1">
    <location>
        <begin position="27"/>
        <end position="40"/>
    </location>
</feature>
<evidence type="ECO:0000313" key="3">
    <source>
        <dbReference type="Proteomes" id="UP001162156"/>
    </source>
</evidence>
<dbReference type="GO" id="GO:0006368">
    <property type="term" value="P:transcription elongation by RNA polymerase II"/>
    <property type="evidence" value="ECO:0007669"/>
    <property type="project" value="InterPro"/>
</dbReference>
<protein>
    <recommendedName>
        <fullName evidence="4">Elongin-A</fullName>
    </recommendedName>
</protein>
<feature type="compositionally biased region" description="Basic and acidic residues" evidence="1">
    <location>
        <begin position="127"/>
        <end position="138"/>
    </location>
</feature>
<proteinExistence type="predicted"/>
<dbReference type="InterPro" id="IPR051870">
    <property type="entry name" value="Elongin-A_domain"/>
</dbReference>
<feature type="compositionally biased region" description="Basic and acidic residues" evidence="1">
    <location>
        <begin position="1"/>
        <end position="10"/>
    </location>
</feature>
<accession>A0AAV8YJL5</accession>
<name>A0AAV8YJL5_9CUCU</name>
<dbReference type="AlphaFoldDB" id="A0AAV8YJL5"/>
<reference evidence="2" key="1">
    <citation type="journal article" date="2023" name="Insect Mol. Biol.">
        <title>Genome sequencing provides insights into the evolution of gene families encoding plant cell wall-degrading enzymes in longhorned beetles.</title>
        <authorList>
            <person name="Shin N.R."/>
            <person name="Okamura Y."/>
            <person name="Kirsch R."/>
            <person name="Pauchet Y."/>
        </authorList>
    </citation>
    <scope>NUCLEOTIDE SEQUENCE</scope>
    <source>
        <strain evidence="2">RBIC_L_NR</strain>
    </source>
</reference>
<gene>
    <name evidence="2" type="ORF">NQ314_007694</name>
</gene>
<feature type="compositionally biased region" description="Low complexity" evidence="1">
    <location>
        <begin position="254"/>
        <end position="269"/>
    </location>
</feature>
<comment type="caution">
    <text evidence="2">The sequence shown here is derived from an EMBL/GenBank/DDBJ whole genome shotgun (WGS) entry which is preliminary data.</text>
</comment>
<feature type="region of interest" description="Disordered" evidence="1">
    <location>
        <begin position="1"/>
        <end position="276"/>
    </location>
</feature>
<feature type="compositionally biased region" description="Low complexity" evidence="1">
    <location>
        <begin position="310"/>
        <end position="322"/>
    </location>
</feature>
<dbReference type="GO" id="GO:0070449">
    <property type="term" value="C:elongin complex"/>
    <property type="evidence" value="ECO:0007669"/>
    <property type="project" value="InterPro"/>
</dbReference>
<feature type="compositionally biased region" description="Basic and acidic residues" evidence="1">
    <location>
        <begin position="194"/>
        <end position="253"/>
    </location>
</feature>
<feature type="compositionally biased region" description="Basic and acidic residues" evidence="1">
    <location>
        <begin position="150"/>
        <end position="166"/>
    </location>
</feature>
<dbReference type="PANTHER" id="PTHR15141">
    <property type="entry name" value="TRANSCRIPTION ELONGATION FACTOR B POLYPEPTIDE 3"/>
    <property type="match status" value="1"/>
</dbReference>
<dbReference type="Proteomes" id="UP001162156">
    <property type="component" value="Unassembled WGS sequence"/>
</dbReference>